<keyword evidence="3" id="KW-1185">Reference proteome</keyword>
<dbReference type="AlphaFoldDB" id="A0A5B9W3Z1"/>
<protein>
    <submittedName>
        <fullName evidence="2">Uncharacterized protein</fullName>
    </submittedName>
</protein>
<gene>
    <name evidence="2" type="ORF">OJF2_38630</name>
</gene>
<sequence length="93" mass="9881">MRRFQNPASGVPGGPSRPADAGVTVENRAGMAEGEFGRLAAELATHGSVKRAIDRLVALGLPLAGLDLIAQDEFSHDLLVPYRDGLYLSYDTT</sequence>
<feature type="region of interest" description="Disordered" evidence="1">
    <location>
        <begin position="1"/>
        <end position="22"/>
    </location>
</feature>
<reference evidence="2 3" key="1">
    <citation type="submission" date="2019-08" db="EMBL/GenBank/DDBJ databases">
        <title>Deep-cultivation of Planctomycetes and their phenomic and genomic characterization uncovers novel biology.</title>
        <authorList>
            <person name="Wiegand S."/>
            <person name="Jogler M."/>
            <person name="Boedeker C."/>
            <person name="Pinto D."/>
            <person name="Vollmers J."/>
            <person name="Rivas-Marin E."/>
            <person name="Kohn T."/>
            <person name="Peeters S.H."/>
            <person name="Heuer A."/>
            <person name="Rast P."/>
            <person name="Oberbeckmann S."/>
            <person name="Bunk B."/>
            <person name="Jeske O."/>
            <person name="Meyerdierks A."/>
            <person name="Storesund J.E."/>
            <person name="Kallscheuer N."/>
            <person name="Luecker S."/>
            <person name="Lage O.M."/>
            <person name="Pohl T."/>
            <person name="Merkel B.J."/>
            <person name="Hornburger P."/>
            <person name="Mueller R.-W."/>
            <person name="Bruemmer F."/>
            <person name="Labrenz M."/>
            <person name="Spormann A.M."/>
            <person name="Op den Camp H."/>
            <person name="Overmann J."/>
            <person name="Amann R."/>
            <person name="Jetten M.S.M."/>
            <person name="Mascher T."/>
            <person name="Medema M.H."/>
            <person name="Devos D.P."/>
            <person name="Kaster A.-K."/>
            <person name="Ovreas L."/>
            <person name="Rohde M."/>
            <person name="Galperin M.Y."/>
            <person name="Jogler C."/>
        </authorList>
    </citation>
    <scope>NUCLEOTIDE SEQUENCE [LARGE SCALE GENOMIC DNA]</scope>
    <source>
        <strain evidence="2 3">OJF2</strain>
    </source>
</reference>
<organism evidence="2 3">
    <name type="scientific">Aquisphaera giovannonii</name>
    <dbReference type="NCBI Taxonomy" id="406548"/>
    <lineage>
        <taxon>Bacteria</taxon>
        <taxon>Pseudomonadati</taxon>
        <taxon>Planctomycetota</taxon>
        <taxon>Planctomycetia</taxon>
        <taxon>Isosphaerales</taxon>
        <taxon>Isosphaeraceae</taxon>
        <taxon>Aquisphaera</taxon>
    </lineage>
</organism>
<evidence type="ECO:0000313" key="3">
    <source>
        <dbReference type="Proteomes" id="UP000324233"/>
    </source>
</evidence>
<accession>A0A5B9W3Z1</accession>
<dbReference type="EMBL" id="CP042997">
    <property type="protein sequence ID" value="QEH35312.1"/>
    <property type="molecule type" value="Genomic_DNA"/>
</dbReference>
<dbReference type="Proteomes" id="UP000324233">
    <property type="component" value="Chromosome"/>
</dbReference>
<proteinExistence type="predicted"/>
<evidence type="ECO:0000313" key="2">
    <source>
        <dbReference type="EMBL" id="QEH35312.1"/>
    </source>
</evidence>
<dbReference type="KEGG" id="agv:OJF2_38630"/>
<name>A0A5B9W3Z1_9BACT</name>
<evidence type="ECO:0000256" key="1">
    <source>
        <dbReference type="SAM" id="MobiDB-lite"/>
    </source>
</evidence>